<dbReference type="InterPro" id="IPR009057">
    <property type="entry name" value="Homeodomain-like_sf"/>
</dbReference>
<dbReference type="InterPro" id="IPR007889">
    <property type="entry name" value="HTH_Psq"/>
</dbReference>
<evidence type="ECO:0000256" key="2">
    <source>
        <dbReference type="ARBA" id="ARBA00023125"/>
    </source>
</evidence>
<dbReference type="InterPro" id="IPR050863">
    <property type="entry name" value="CenT-Element_Derived"/>
</dbReference>
<reference evidence="5" key="2">
    <citation type="submission" date="2021-08" db="EMBL/GenBank/DDBJ databases">
        <authorList>
            <person name="Eriksson T."/>
        </authorList>
    </citation>
    <scope>NUCLEOTIDE SEQUENCE</scope>
    <source>
        <strain evidence="5">Stoneville</strain>
        <tissue evidence="5">Whole head</tissue>
    </source>
</reference>
<dbReference type="AlphaFoldDB" id="A0A8J6H5T6"/>
<accession>A0A8J6H5T6</accession>
<dbReference type="Gene3D" id="1.10.10.60">
    <property type="entry name" value="Homeodomain-like"/>
    <property type="match status" value="1"/>
</dbReference>
<dbReference type="SUPFAM" id="SSF46689">
    <property type="entry name" value="Homeodomain-like"/>
    <property type="match status" value="1"/>
</dbReference>
<protein>
    <recommendedName>
        <fullName evidence="4">HTH CENPB-type domain-containing protein</fullName>
    </recommendedName>
</protein>
<proteinExistence type="predicted"/>
<comment type="caution">
    <text evidence="5">The sequence shown here is derived from an EMBL/GenBank/DDBJ whole genome shotgun (WGS) entry which is preliminary data.</text>
</comment>
<dbReference type="PANTHER" id="PTHR19303">
    <property type="entry name" value="TRANSPOSON"/>
    <property type="match status" value="1"/>
</dbReference>
<dbReference type="PROSITE" id="PS51253">
    <property type="entry name" value="HTH_CENPB"/>
    <property type="match status" value="1"/>
</dbReference>
<evidence type="ECO:0000256" key="3">
    <source>
        <dbReference type="ARBA" id="ARBA00023242"/>
    </source>
</evidence>
<feature type="domain" description="HTH CENPB-type" evidence="4">
    <location>
        <begin position="51"/>
        <end position="126"/>
    </location>
</feature>
<evidence type="ECO:0000313" key="6">
    <source>
        <dbReference type="Proteomes" id="UP000719412"/>
    </source>
</evidence>
<comment type="subcellular location">
    <subcellularLocation>
        <location evidence="1">Nucleus</location>
    </subcellularLocation>
</comment>
<dbReference type="Pfam" id="PF03184">
    <property type="entry name" value="DDE_1"/>
    <property type="match status" value="1"/>
</dbReference>
<dbReference type="Gene3D" id="3.30.420.10">
    <property type="entry name" value="Ribonuclease H-like superfamily/Ribonuclease H"/>
    <property type="match status" value="1"/>
</dbReference>
<dbReference type="GO" id="GO:0003677">
    <property type="term" value="F:DNA binding"/>
    <property type="evidence" value="ECO:0007669"/>
    <property type="project" value="UniProtKB-KW"/>
</dbReference>
<keyword evidence="2" id="KW-0238">DNA-binding</keyword>
<name>A0A8J6H5T6_TENMO</name>
<dbReference type="InterPro" id="IPR004875">
    <property type="entry name" value="DDE_SF_endonuclease_dom"/>
</dbReference>
<sequence>MPKLRKYGSESIDLALQEIQDKKMSVRAIAANYGIPKSTIHFKLKNPSSKDTYGPVPYLSIEEEQRLVKWISEMGKRGFPRKVENLLSSVKNFLDHNPRPNPFKNNRPGKGWLKAFLKRNPTVTQRQSEAVSSASACVTEQYIRKWFQEIDEYFTGKDLGHILNNGSRIFNADETGFNICPSTGKVLAQKGTKNVYSIEKGSSKENVTVMCAFSASGQTCPPMIIYPYQRIPEKILKTVPPQWGIAKSDRGWMTAEVFYEYVANIFHPYLVKQNVIFPVILFVDGHKSHITYDLSVLCNNLQIELIALYPNATRILQPADVAAFCPIKSAWRKAVREFNENYPDETVNKKNIAGYVGFAHSTLMLLTTLNAWAQQVIKMKTMTPSFMKKMLYPEEQ</sequence>
<organism evidence="5 6">
    <name type="scientific">Tenebrio molitor</name>
    <name type="common">Yellow mealworm beetle</name>
    <dbReference type="NCBI Taxonomy" id="7067"/>
    <lineage>
        <taxon>Eukaryota</taxon>
        <taxon>Metazoa</taxon>
        <taxon>Ecdysozoa</taxon>
        <taxon>Arthropoda</taxon>
        <taxon>Hexapoda</taxon>
        <taxon>Insecta</taxon>
        <taxon>Pterygota</taxon>
        <taxon>Neoptera</taxon>
        <taxon>Endopterygota</taxon>
        <taxon>Coleoptera</taxon>
        <taxon>Polyphaga</taxon>
        <taxon>Cucujiformia</taxon>
        <taxon>Tenebrionidae</taxon>
        <taxon>Tenebrio</taxon>
    </lineage>
</organism>
<evidence type="ECO:0000313" key="5">
    <source>
        <dbReference type="EMBL" id="KAH0808799.1"/>
    </source>
</evidence>
<dbReference type="GO" id="GO:0005634">
    <property type="term" value="C:nucleus"/>
    <property type="evidence" value="ECO:0007669"/>
    <property type="project" value="UniProtKB-SubCell"/>
</dbReference>
<dbReference type="InterPro" id="IPR006600">
    <property type="entry name" value="HTH_CenpB_DNA-bd_dom"/>
</dbReference>
<dbReference type="Proteomes" id="UP000719412">
    <property type="component" value="Unassembled WGS sequence"/>
</dbReference>
<keyword evidence="6" id="KW-1185">Reference proteome</keyword>
<dbReference type="Pfam" id="PF03221">
    <property type="entry name" value="HTH_Tnp_Tc5"/>
    <property type="match status" value="1"/>
</dbReference>
<evidence type="ECO:0000256" key="1">
    <source>
        <dbReference type="ARBA" id="ARBA00004123"/>
    </source>
</evidence>
<dbReference type="EMBL" id="JABDTM020028528">
    <property type="protein sequence ID" value="KAH0808799.1"/>
    <property type="molecule type" value="Genomic_DNA"/>
</dbReference>
<reference evidence="5" key="1">
    <citation type="journal article" date="2020" name="J Insects Food Feed">
        <title>The yellow mealworm (Tenebrio molitor) genome: a resource for the emerging insects as food and feed industry.</title>
        <authorList>
            <person name="Eriksson T."/>
            <person name="Andere A."/>
            <person name="Kelstrup H."/>
            <person name="Emery V."/>
            <person name="Picard C."/>
        </authorList>
    </citation>
    <scope>NUCLEOTIDE SEQUENCE</scope>
    <source>
        <strain evidence="5">Stoneville</strain>
        <tissue evidence="5">Whole head</tissue>
    </source>
</reference>
<keyword evidence="3" id="KW-0539">Nucleus</keyword>
<dbReference type="PANTHER" id="PTHR19303:SF74">
    <property type="entry name" value="POGO TRANSPOSABLE ELEMENT WITH KRAB DOMAIN"/>
    <property type="match status" value="1"/>
</dbReference>
<dbReference type="InterPro" id="IPR036397">
    <property type="entry name" value="RNaseH_sf"/>
</dbReference>
<dbReference type="Pfam" id="PF05225">
    <property type="entry name" value="HTH_psq"/>
    <property type="match status" value="1"/>
</dbReference>
<gene>
    <name evidence="5" type="ORF">GEV33_013993</name>
</gene>
<evidence type="ECO:0000259" key="4">
    <source>
        <dbReference type="PROSITE" id="PS51253"/>
    </source>
</evidence>